<keyword evidence="2" id="KW-1185">Reference proteome</keyword>
<reference evidence="1 2" key="1">
    <citation type="journal article" date="2017" name="BMC Genomics">
        <title>Comparative genomic and phylogenomic analyses of the Bifidobacteriaceae family.</title>
        <authorList>
            <person name="Lugli G.A."/>
            <person name="Milani C."/>
            <person name="Turroni F."/>
            <person name="Duranti S."/>
            <person name="Mancabelli L."/>
            <person name="Mangifesta M."/>
            <person name="Ferrario C."/>
            <person name="Modesto M."/>
            <person name="Mattarelli P."/>
            <person name="Jiri K."/>
            <person name="van Sinderen D."/>
            <person name="Ventura M."/>
        </authorList>
    </citation>
    <scope>NUCLEOTIDE SEQUENCE [LARGE SCALE GENOMIC DNA]</scope>
    <source>
        <strain evidence="1 2">DSM 24762</strain>
    </source>
</reference>
<evidence type="ECO:0000313" key="2">
    <source>
        <dbReference type="Proteomes" id="UP000243657"/>
    </source>
</evidence>
<proteinExistence type="predicted"/>
<name>A0A261F1W6_9BIFI</name>
<evidence type="ECO:0000313" key="1">
    <source>
        <dbReference type="EMBL" id="OZG53107.1"/>
    </source>
</evidence>
<gene>
    <name evidence="1" type="ORF">ALMA_1409</name>
</gene>
<comment type="caution">
    <text evidence="1">The sequence shown here is derived from an EMBL/GenBank/DDBJ whole genome shotgun (WGS) entry which is preliminary data.</text>
</comment>
<dbReference type="Proteomes" id="UP000243657">
    <property type="component" value="Unassembled WGS sequence"/>
</dbReference>
<protein>
    <submittedName>
        <fullName evidence="1">Uncharacterized protein</fullName>
    </submittedName>
</protein>
<dbReference type="EMBL" id="MWWT01000009">
    <property type="protein sequence ID" value="OZG53107.1"/>
    <property type="molecule type" value="Genomic_DNA"/>
</dbReference>
<sequence length="275" mass="29951">MLNRLAYFSASTQREYNLDGVLASAGTASSLRGSQFAYTLGTRDITGVSRIAYEASFSLTTTDFAYLDDVLSVFARDVEAGTPGRLRIDDWYQSAYIVDSEADKITPTLVSVKLKAVLLAGVWHRDTAVNFTTSYIPVDTRGDLDYPYNFSHDYAKTFDYATDITVDTLSGADISLTIYGQTVNPSITIGDNVYAVNVTVPSNGVLKVDGLTHTVTLYDADGMATNVFAKAKRETGSNIFHRLGSGVSTVAWNRGFNFDITVHETSGGPLWAYQS</sequence>
<dbReference type="AlphaFoldDB" id="A0A261F1W6"/>
<accession>A0A261F1W6</accession>
<dbReference type="RefSeq" id="WP_094727081.1">
    <property type="nucleotide sequence ID" value="NZ_JBHLWS010000001.1"/>
</dbReference>
<organism evidence="1 2">
    <name type="scientific">Alloscardovia macacae</name>
    <dbReference type="NCBI Taxonomy" id="1160091"/>
    <lineage>
        <taxon>Bacteria</taxon>
        <taxon>Bacillati</taxon>
        <taxon>Actinomycetota</taxon>
        <taxon>Actinomycetes</taxon>
        <taxon>Bifidobacteriales</taxon>
        <taxon>Bifidobacteriaceae</taxon>
        <taxon>Alloscardovia</taxon>
    </lineage>
</organism>